<feature type="transmembrane region" description="Helical" evidence="7">
    <location>
        <begin position="104"/>
        <end position="130"/>
    </location>
</feature>
<keyword evidence="7" id="KW-0406">Ion transport</keyword>
<feature type="domain" description="Mechanosensitive ion channel MscS" evidence="9">
    <location>
        <begin position="117"/>
        <end position="179"/>
    </location>
</feature>
<keyword evidence="7" id="KW-0997">Cell inner membrane</keyword>
<feature type="transmembrane region" description="Helical" evidence="7">
    <location>
        <begin position="34"/>
        <end position="52"/>
    </location>
</feature>
<keyword evidence="12" id="KW-1185">Reference proteome</keyword>
<evidence type="ECO:0000256" key="2">
    <source>
        <dbReference type="ARBA" id="ARBA00008017"/>
    </source>
</evidence>
<dbReference type="InterPro" id="IPR011014">
    <property type="entry name" value="MscS_channel_TM-2"/>
</dbReference>
<feature type="compositionally biased region" description="Basic and acidic residues" evidence="8">
    <location>
        <begin position="288"/>
        <end position="297"/>
    </location>
</feature>
<evidence type="ECO:0000259" key="10">
    <source>
        <dbReference type="Pfam" id="PF21082"/>
    </source>
</evidence>
<keyword evidence="4 7" id="KW-0812">Transmembrane</keyword>
<accession>A0ABY7TRP2</accession>
<evidence type="ECO:0000256" key="1">
    <source>
        <dbReference type="ARBA" id="ARBA00004651"/>
    </source>
</evidence>
<comment type="subunit">
    <text evidence="7">Homoheptamer.</text>
</comment>
<comment type="caution">
    <text evidence="7">Lacks conserved residue(s) required for the propagation of feature annotation.</text>
</comment>
<dbReference type="SUPFAM" id="SSF50182">
    <property type="entry name" value="Sm-like ribonucleoproteins"/>
    <property type="match status" value="1"/>
</dbReference>
<dbReference type="Pfam" id="PF05552">
    <property type="entry name" value="MS_channel_1st_1"/>
    <property type="match status" value="1"/>
</dbReference>
<reference evidence="11 12" key="1">
    <citation type="submission" date="2023-02" db="EMBL/GenBank/DDBJ databases">
        <title>Genome sequence of Sphingomonas naphthae.</title>
        <authorList>
            <person name="Kim S."/>
            <person name="Heo J."/>
            <person name="Kwon S.-W."/>
        </authorList>
    </citation>
    <scope>NUCLEOTIDE SEQUENCE [LARGE SCALE GENOMIC DNA]</scope>
    <source>
        <strain evidence="11 12">KACC 18716</strain>
    </source>
</reference>
<feature type="transmembrane region" description="Helical" evidence="7">
    <location>
        <begin position="64"/>
        <end position="92"/>
    </location>
</feature>
<dbReference type="SUPFAM" id="SSF82689">
    <property type="entry name" value="Mechanosensitive channel protein MscS (YggB), C-terminal domain"/>
    <property type="match status" value="1"/>
</dbReference>
<dbReference type="RefSeq" id="WP_273689580.1">
    <property type="nucleotide sequence ID" value="NZ_CP117411.1"/>
</dbReference>
<dbReference type="Pfam" id="PF21082">
    <property type="entry name" value="MS_channel_3rd"/>
    <property type="match status" value="1"/>
</dbReference>
<dbReference type="InterPro" id="IPR045275">
    <property type="entry name" value="MscS_archaea/bacteria_type"/>
</dbReference>
<dbReference type="Gene3D" id="3.30.70.100">
    <property type="match status" value="1"/>
</dbReference>
<dbReference type="InterPro" id="IPR011066">
    <property type="entry name" value="MscS_channel_C_sf"/>
</dbReference>
<dbReference type="InterPro" id="IPR006685">
    <property type="entry name" value="MscS_channel_2nd"/>
</dbReference>
<evidence type="ECO:0000313" key="11">
    <source>
        <dbReference type="EMBL" id="WCT74514.1"/>
    </source>
</evidence>
<evidence type="ECO:0000256" key="8">
    <source>
        <dbReference type="SAM" id="MobiDB-lite"/>
    </source>
</evidence>
<dbReference type="SUPFAM" id="SSF82861">
    <property type="entry name" value="Mechanosensitive channel protein MscS (YggB), transmembrane region"/>
    <property type="match status" value="1"/>
</dbReference>
<feature type="region of interest" description="Disordered" evidence="8">
    <location>
        <begin position="288"/>
        <end position="320"/>
    </location>
</feature>
<evidence type="ECO:0000256" key="3">
    <source>
        <dbReference type="ARBA" id="ARBA00022475"/>
    </source>
</evidence>
<dbReference type="PANTHER" id="PTHR30221:SF1">
    <property type="entry name" value="SMALL-CONDUCTANCE MECHANOSENSITIVE CHANNEL"/>
    <property type="match status" value="1"/>
</dbReference>
<keyword evidence="6 7" id="KW-0472">Membrane</keyword>
<feature type="domain" description="Mechanosensitive ion channel MscS C-terminal" evidence="10">
    <location>
        <begin position="192"/>
        <end position="269"/>
    </location>
</feature>
<sequence>MQPVTPPPVKNPVDLIVAKLHVAANDFFLQSPNILGGIVFVVIAWFAGKLIARGVRKGFHHKGLVDLGGVISSLVFGLIVAAAVMIAAVIVFPSVKPATIISSLGIGSVAIGFAFKDILQNLLAGILLLINRPYRRGDQIVVKDFEGTVEHIQSRATLIKTYDGRRVIIPNSDVYTSPVIVNTAFPTRRSQFDVGIGYGDDPEEACRVFAEAVAKVEGVEADPAPEVLPWGLADSYVMLRARWWTDSKRTNVAHTQARVILALYKAAKEAAIDLPYPTTVMLFHDQSEATDGDRSAQREGWPAGANPPAARRPARVSDDA</sequence>
<dbReference type="EMBL" id="CP117411">
    <property type="protein sequence ID" value="WCT74514.1"/>
    <property type="molecule type" value="Genomic_DNA"/>
</dbReference>
<evidence type="ECO:0000256" key="4">
    <source>
        <dbReference type="ARBA" id="ARBA00022692"/>
    </source>
</evidence>
<dbReference type="Proteomes" id="UP001220395">
    <property type="component" value="Chromosome"/>
</dbReference>
<gene>
    <name evidence="11" type="ORF">PQ455_04590</name>
</gene>
<proteinExistence type="inferred from homology"/>
<dbReference type="InterPro" id="IPR023408">
    <property type="entry name" value="MscS_beta-dom_sf"/>
</dbReference>
<dbReference type="InterPro" id="IPR049278">
    <property type="entry name" value="MS_channel_C"/>
</dbReference>
<comment type="subcellular location">
    <subcellularLocation>
        <location evidence="7">Cell inner membrane</location>
        <topology evidence="7">Multi-pass membrane protein</topology>
    </subcellularLocation>
    <subcellularLocation>
        <location evidence="1">Cell membrane</location>
        <topology evidence="1">Multi-pass membrane protein</topology>
    </subcellularLocation>
</comment>
<organism evidence="11 12">
    <name type="scientific">Sphingomonas naphthae</name>
    <dbReference type="NCBI Taxonomy" id="1813468"/>
    <lineage>
        <taxon>Bacteria</taxon>
        <taxon>Pseudomonadati</taxon>
        <taxon>Pseudomonadota</taxon>
        <taxon>Alphaproteobacteria</taxon>
        <taxon>Sphingomonadales</taxon>
        <taxon>Sphingomonadaceae</taxon>
        <taxon>Sphingomonas</taxon>
    </lineage>
</organism>
<dbReference type="Gene3D" id="2.30.30.60">
    <property type="match status" value="1"/>
</dbReference>
<feature type="compositionally biased region" description="Low complexity" evidence="8">
    <location>
        <begin position="302"/>
        <end position="311"/>
    </location>
</feature>
<keyword evidence="3" id="KW-1003">Cell membrane</keyword>
<comment type="similarity">
    <text evidence="2 7">Belongs to the MscS (TC 1.A.23) family.</text>
</comment>
<dbReference type="InterPro" id="IPR008910">
    <property type="entry name" value="MSC_TM_helix"/>
</dbReference>
<keyword evidence="7" id="KW-0813">Transport</keyword>
<dbReference type="Gene3D" id="1.10.287.1260">
    <property type="match status" value="1"/>
</dbReference>
<dbReference type="PANTHER" id="PTHR30221">
    <property type="entry name" value="SMALL-CONDUCTANCE MECHANOSENSITIVE CHANNEL"/>
    <property type="match status" value="1"/>
</dbReference>
<evidence type="ECO:0000259" key="9">
    <source>
        <dbReference type="Pfam" id="PF00924"/>
    </source>
</evidence>
<evidence type="ECO:0000256" key="5">
    <source>
        <dbReference type="ARBA" id="ARBA00022989"/>
    </source>
</evidence>
<evidence type="ECO:0000256" key="7">
    <source>
        <dbReference type="RuleBase" id="RU369025"/>
    </source>
</evidence>
<evidence type="ECO:0000256" key="6">
    <source>
        <dbReference type="ARBA" id="ARBA00023136"/>
    </source>
</evidence>
<comment type="function">
    <text evidence="7">Mechanosensitive channel that participates in the regulation of osmotic pressure changes within the cell, opening in response to stretch forces in the membrane lipid bilayer, without the need for other proteins. Contributes to normal resistance to hypoosmotic shock. Forms an ion channel of 1.0 nanosiemens conductance with a slight preference for anions.</text>
</comment>
<protein>
    <recommendedName>
        <fullName evidence="7">Small-conductance mechanosensitive channel</fullName>
    </recommendedName>
</protein>
<dbReference type="Pfam" id="PF00924">
    <property type="entry name" value="MS_channel_2nd"/>
    <property type="match status" value="1"/>
</dbReference>
<keyword evidence="7" id="KW-0407">Ion channel</keyword>
<keyword evidence="5 7" id="KW-1133">Transmembrane helix</keyword>
<evidence type="ECO:0000313" key="12">
    <source>
        <dbReference type="Proteomes" id="UP001220395"/>
    </source>
</evidence>
<dbReference type="InterPro" id="IPR010920">
    <property type="entry name" value="LSM_dom_sf"/>
</dbReference>
<name>A0ABY7TRP2_9SPHN</name>